<protein>
    <recommendedName>
        <fullName evidence="3">YhcG N-terminal domain-containing protein</fullName>
    </recommendedName>
</protein>
<reference evidence="1 2" key="1">
    <citation type="journal article" date="2021" name="Int. J. Syst. Evol. Microbiol.">
        <title>Amazonocrinis nigriterrae gen. nov., sp. nov., Atlanticothrix silvestris gen. nov., sp. nov. and Dendronalium phyllosphericum gen. nov., sp. nov., nostocacean cyanobacteria from Brazilian environments.</title>
        <authorList>
            <person name="Alvarenga D.O."/>
            <person name="Andreote A.P.D."/>
            <person name="Branco L.H.Z."/>
            <person name="Delbaje E."/>
            <person name="Cruz R.B."/>
            <person name="Varani A.M."/>
            <person name="Fiore M.F."/>
        </authorList>
    </citation>
    <scope>NUCLEOTIDE SEQUENCE [LARGE SCALE GENOMIC DNA]</scope>
    <source>
        <strain evidence="1 2">CENA357</strain>
    </source>
</reference>
<sequence>MQLPWSHYVRLLSVKNLKAIKFYETEAVAHYALDNLPNILAAEYQLKLPDEQKLAVKIEEARKSIEEEMLPSQEGN</sequence>
<dbReference type="Proteomes" id="UP000599391">
    <property type="component" value="Unassembled WGS sequence"/>
</dbReference>
<comment type="caution">
    <text evidence="1">The sequence shown here is derived from an EMBL/GenBank/DDBJ whole genome shotgun (WGS) entry which is preliminary data.</text>
</comment>
<name>A0A8J7KWT8_9CYAN</name>
<gene>
    <name evidence="1" type="ORF">I8751_04345</name>
</gene>
<dbReference type="EMBL" id="JAECZB010000005">
    <property type="protein sequence ID" value="MBH8551615.1"/>
    <property type="molecule type" value="Genomic_DNA"/>
</dbReference>
<accession>A0A8J7KWT8</accession>
<proteinExistence type="predicted"/>
<evidence type="ECO:0000313" key="2">
    <source>
        <dbReference type="Proteomes" id="UP000599391"/>
    </source>
</evidence>
<organism evidence="1 2">
    <name type="scientific">Atlanticothrix silvestris CENA357</name>
    <dbReference type="NCBI Taxonomy" id="1725252"/>
    <lineage>
        <taxon>Bacteria</taxon>
        <taxon>Bacillati</taxon>
        <taxon>Cyanobacteriota</taxon>
        <taxon>Cyanophyceae</taxon>
        <taxon>Nostocales</taxon>
        <taxon>Nodulariaceae</taxon>
        <taxon>Atlanticothrix</taxon>
        <taxon>Atlanticothrix silvestris</taxon>
    </lineage>
</organism>
<evidence type="ECO:0008006" key="3">
    <source>
        <dbReference type="Google" id="ProtNLM"/>
    </source>
</evidence>
<dbReference type="RefSeq" id="WP_214437923.1">
    <property type="nucleotide sequence ID" value="NZ_JAECZB010000005.1"/>
</dbReference>
<evidence type="ECO:0000313" key="1">
    <source>
        <dbReference type="EMBL" id="MBH8551615.1"/>
    </source>
</evidence>
<keyword evidence="2" id="KW-1185">Reference proteome</keyword>
<dbReference type="AlphaFoldDB" id="A0A8J7KWT8"/>